<name>A0A6A5GH01_CAERE</name>
<feature type="domain" description="Mos1 transposase HTH" evidence="3">
    <location>
        <begin position="108"/>
        <end position="145"/>
    </location>
</feature>
<evidence type="ECO:0000313" key="4">
    <source>
        <dbReference type="EMBL" id="KAF1754458.1"/>
    </source>
</evidence>
<evidence type="ECO:0008006" key="6">
    <source>
        <dbReference type="Google" id="ProtNLM"/>
    </source>
</evidence>
<keyword evidence="1" id="KW-0175">Coiled coil</keyword>
<reference evidence="4 5" key="1">
    <citation type="submission" date="2019-12" db="EMBL/GenBank/DDBJ databases">
        <title>Chromosome-level assembly of the Caenorhabditis remanei genome.</title>
        <authorList>
            <person name="Teterina A.A."/>
            <person name="Willis J.H."/>
            <person name="Phillips P.C."/>
        </authorList>
    </citation>
    <scope>NUCLEOTIDE SEQUENCE [LARGE SCALE GENOMIC DNA]</scope>
    <source>
        <strain evidence="4 5">PX506</strain>
        <tissue evidence="4">Whole organism</tissue>
    </source>
</reference>
<evidence type="ECO:0000259" key="3">
    <source>
        <dbReference type="Pfam" id="PF17906"/>
    </source>
</evidence>
<dbReference type="GeneID" id="78777063"/>
<evidence type="ECO:0000259" key="2">
    <source>
        <dbReference type="Pfam" id="PF01827"/>
    </source>
</evidence>
<evidence type="ECO:0000313" key="5">
    <source>
        <dbReference type="Proteomes" id="UP000483820"/>
    </source>
</evidence>
<dbReference type="RefSeq" id="XP_053582863.1">
    <property type="nucleotide sequence ID" value="XM_053733950.1"/>
</dbReference>
<accession>A0A6A5GH01</accession>
<gene>
    <name evidence="4" type="ORF">GCK72_021021</name>
</gene>
<dbReference type="PANTHER" id="PTHR33395:SF22">
    <property type="entry name" value="REVERSE TRANSCRIPTASE DOMAIN-CONTAINING PROTEIN"/>
    <property type="match status" value="1"/>
</dbReference>
<organism evidence="4 5">
    <name type="scientific">Caenorhabditis remanei</name>
    <name type="common">Caenorhabditis vulgaris</name>
    <dbReference type="NCBI Taxonomy" id="31234"/>
    <lineage>
        <taxon>Eukaryota</taxon>
        <taxon>Metazoa</taxon>
        <taxon>Ecdysozoa</taxon>
        <taxon>Nematoda</taxon>
        <taxon>Chromadorea</taxon>
        <taxon>Rhabditida</taxon>
        <taxon>Rhabditina</taxon>
        <taxon>Rhabditomorpha</taxon>
        <taxon>Rhabditoidea</taxon>
        <taxon>Rhabditidae</taxon>
        <taxon>Peloderinae</taxon>
        <taxon>Caenorhabditis</taxon>
    </lineage>
</organism>
<evidence type="ECO:0000256" key="1">
    <source>
        <dbReference type="SAM" id="Coils"/>
    </source>
</evidence>
<protein>
    <recommendedName>
        <fullName evidence="6">F-box domain-containing protein</fullName>
    </recommendedName>
</protein>
<sequence length="690" mass="79705">MSEFLKNNPTALRACIFYEYRRTKNVEEAFKNFCEAIGDDVIEYVDFEYWFYRFYHGNLDFDHDRSADPKTLILTDLPTEMLNEIIGNLDIRKSDLRQRMSEILKNNPTVLRACIFYEFLREKNVEEAYKNFCKTVGDDVIDYSDQESGGGSKAKSKAGVKKAKVMAAPEDFEERFFKLVESDRFLKALSKTFRELMDDRVKKLETELDCQNVKLKTLEEEVKKLDEKVKLLVKESSEKAGGEKMTDKLVDSNDVERRRSVVFSGIPEFGRSERERWSWDHHCMSKLLAFMDIGPPATTIYRLGKPRTGGSRLMKVVFANSMTQQMYVRNPTRGANILDLVFSNFPIQNVTVSAPIGRSDHSKIEFKYDLLYKPPSPSISYPDYKNISYGTLSQMLSNVDWTLIFGVSDVNDKYNNFITYLKFNVRKVSRKFEEVVDRFKSEYDDITIEIQNQVHFELDDYSVYYEKRRNDCFVQINNAFARHLNIGLSALSAMLTNSRSSIDCFRFSIYSSHIMPKFIESLSKEVSPLFYAKRVELCGAYIIPTLSMFKSGVLEHLQLSDVGIDDDTINKLVEMDQFKQLKSIGCYVYDPISLSQFKRLSHLSAFEVRMDRVSAEEIVIIRDILTQFVNLRSGHISLCSFMKLSEIGTALGIDYDNSGLLTYCHPISNSDKSLIFYIGRCSIEVTIKNN</sequence>
<dbReference type="GO" id="GO:0007508">
    <property type="term" value="P:larval heart development"/>
    <property type="evidence" value="ECO:0007669"/>
    <property type="project" value="TreeGrafter"/>
</dbReference>
<dbReference type="GO" id="GO:0031012">
    <property type="term" value="C:extracellular matrix"/>
    <property type="evidence" value="ECO:0007669"/>
    <property type="project" value="TreeGrafter"/>
</dbReference>
<dbReference type="Gene3D" id="1.10.10.1450">
    <property type="match status" value="2"/>
</dbReference>
<dbReference type="InterPro" id="IPR041426">
    <property type="entry name" value="Mos1_HTH"/>
</dbReference>
<dbReference type="AlphaFoldDB" id="A0A6A5GH01"/>
<feature type="domain" description="Mos1 transposase HTH" evidence="3">
    <location>
        <begin position="9"/>
        <end position="58"/>
    </location>
</feature>
<feature type="coiled-coil region" evidence="1">
    <location>
        <begin position="201"/>
        <end position="235"/>
    </location>
</feature>
<dbReference type="KEGG" id="crq:GCK72_021021"/>
<feature type="domain" description="DUF38" evidence="2">
    <location>
        <begin position="525"/>
        <end position="638"/>
    </location>
</feature>
<dbReference type="Proteomes" id="UP000483820">
    <property type="component" value="Chromosome V"/>
</dbReference>
<dbReference type="PANTHER" id="PTHR33395">
    <property type="entry name" value="TRANSCRIPTASE, PUTATIVE-RELATED-RELATED"/>
    <property type="match status" value="1"/>
</dbReference>
<dbReference type="GO" id="GO:0061343">
    <property type="term" value="P:cell adhesion involved in heart morphogenesis"/>
    <property type="evidence" value="ECO:0007669"/>
    <property type="project" value="TreeGrafter"/>
</dbReference>
<dbReference type="Pfam" id="PF17906">
    <property type="entry name" value="HTH_48"/>
    <property type="match status" value="2"/>
</dbReference>
<dbReference type="CTD" id="78777063"/>
<dbReference type="Pfam" id="PF01827">
    <property type="entry name" value="FTH"/>
    <property type="match status" value="1"/>
</dbReference>
<proteinExistence type="predicted"/>
<dbReference type="EMBL" id="WUAV01000005">
    <property type="protein sequence ID" value="KAF1754458.1"/>
    <property type="molecule type" value="Genomic_DNA"/>
</dbReference>
<dbReference type="InterPro" id="IPR002900">
    <property type="entry name" value="DUF38/FTH_CAE_spp"/>
</dbReference>
<comment type="caution">
    <text evidence="4">The sequence shown here is derived from an EMBL/GenBank/DDBJ whole genome shotgun (WGS) entry which is preliminary data.</text>
</comment>